<evidence type="ECO:0000256" key="3">
    <source>
        <dbReference type="ARBA" id="ARBA00004868"/>
    </source>
</evidence>
<evidence type="ECO:0000256" key="9">
    <source>
        <dbReference type="ARBA" id="ARBA00022842"/>
    </source>
</evidence>
<comment type="pathway">
    <text evidence="3 11">Cofactor biosynthesis; thiamine diphosphate biosynthesis; 4-methyl-5-(2-phosphoethyl)-thiazole from 5-(2-hydroxyethyl)-4-methylthiazole: step 1/1.</text>
</comment>
<evidence type="ECO:0000256" key="4">
    <source>
        <dbReference type="ARBA" id="ARBA00022679"/>
    </source>
</evidence>
<dbReference type="Proteomes" id="UP000230956">
    <property type="component" value="Unassembled WGS sequence"/>
</dbReference>
<dbReference type="GO" id="GO:0005524">
    <property type="term" value="F:ATP binding"/>
    <property type="evidence" value="ECO:0007669"/>
    <property type="project" value="UniProtKB-UniRule"/>
</dbReference>
<dbReference type="Pfam" id="PF02110">
    <property type="entry name" value="HK"/>
    <property type="match status" value="1"/>
</dbReference>
<accession>A0A2M7T4S1</accession>
<dbReference type="Gene3D" id="3.40.1190.20">
    <property type="match status" value="1"/>
</dbReference>
<feature type="binding site" evidence="11">
    <location>
        <position position="120"/>
    </location>
    <ligand>
        <name>ATP</name>
        <dbReference type="ChEBI" id="CHEBI:30616"/>
    </ligand>
</feature>
<dbReference type="RefSeq" id="WP_353682432.1">
    <property type="nucleotide sequence ID" value="NZ_MNXI01000063.1"/>
</dbReference>
<keyword evidence="4 11" id="KW-0808">Transferase</keyword>
<feature type="binding site" evidence="11">
    <location>
        <position position="44"/>
    </location>
    <ligand>
        <name>substrate</name>
    </ligand>
</feature>
<reference evidence="13" key="1">
    <citation type="submission" date="2017-09" db="EMBL/GenBank/DDBJ databases">
        <title>Depth-based differentiation of microbial function through sediment-hosted aquifers and enrichment of novel symbionts in the deep terrestrial subsurface.</title>
        <authorList>
            <person name="Probst A.J."/>
            <person name="Ladd B."/>
            <person name="Jarett J.K."/>
            <person name="Geller-Mcgrath D.E."/>
            <person name="Sieber C.M.K."/>
            <person name="Emerson J.B."/>
            <person name="Anantharaman K."/>
            <person name="Thomas B.C."/>
            <person name="Malmstrom R."/>
            <person name="Stieglmeier M."/>
            <person name="Klingl A."/>
            <person name="Woyke T."/>
            <person name="Ryan C.M."/>
            <person name="Banfield J.F."/>
        </authorList>
    </citation>
    <scope>NUCLEOTIDE SEQUENCE [LARGE SCALE GENOMIC DNA]</scope>
</reference>
<dbReference type="NCBIfam" id="TIGR00694">
    <property type="entry name" value="thiM"/>
    <property type="match status" value="1"/>
</dbReference>
<evidence type="ECO:0000313" key="13">
    <source>
        <dbReference type="Proteomes" id="UP000230956"/>
    </source>
</evidence>
<evidence type="ECO:0000256" key="2">
    <source>
        <dbReference type="ARBA" id="ARBA00001946"/>
    </source>
</evidence>
<dbReference type="GO" id="GO:0009229">
    <property type="term" value="P:thiamine diphosphate biosynthetic process"/>
    <property type="evidence" value="ECO:0007669"/>
    <property type="project" value="UniProtKB-UniRule"/>
</dbReference>
<evidence type="ECO:0000256" key="8">
    <source>
        <dbReference type="ARBA" id="ARBA00022840"/>
    </source>
</evidence>
<keyword evidence="8 11" id="KW-0067">ATP-binding</keyword>
<comment type="caution">
    <text evidence="12">The sequence shown here is derived from an EMBL/GenBank/DDBJ whole genome shotgun (WGS) entry which is preliminary data.</text>
</comment>
<evidence type="ECO:0000256" key="11">
    <source>
        <dbReference type="HAMAP-Rule" id="MF_00228"/>
    </source>
</evidence>
<dbReference type="EC" id="2.7.1.50" evidence="11"/>
<dbReference type="InterPro" id="IPR000417">
    <property type="entry name" value="Hyethyz_kinase"/>
</dbReference>
<keyword evidence="5 11" id="KW-0479">Metal-binding</keyword>
<dbReference type="GO" id="GO:0000287">
    <property type="term" value="F:magnesium ion binding"/>
    <property type="evidence" value="ECO:0007669"/>
    <property type="project" value="UniProtKB-UniRule"/>
</dbReference>
<comment type="cofactor">
    <cofactor evidence="2 11">
        <name>Mg(2+)</name>
        <dbReference type="ChEBI" id="CHEBI:18420"/>
    </cofactor>
</comment>
<dbReference type="PIRSF" id="PIRSF000513">
    <property type="entry name" value="Thz_kinase"/>
    <property type="match status" value="1"/>
</dbReference>
<comment type="function">
    <text evidence="11">Catalyzes the phosphorylation of the hydroxyl group of 4-methyl-5-beta-hydroxyethylthiazole (THZ).</text>
</comment>
<dbReference type="AlphaFoldDB" id="A0A2M7T4S1"/>
<comment type="similarity">
    <text evidence="11">Belongs to the Thz kinase family.</text>
</comment>
<protein>
    <recommendedName>
        <fullName evidence="11">Hydroxyethylthiazole kinase</fullName>
        <ecNumber evidence="11">2.7.1.50</ecNumber>
    </recommendedName>
    <alternativeName>
        <fullName evidence="11">4-methyl-5-beta-hydroxyethylthiazole kinase</fullName>
        <shortName evidence="11">TH kinase</shortName>
        <shortName evidence="11">Thz kinase</shortName>
    </alternativeName>
</protein>
<keyword evidence="9 11" id="KW-0460">Magnesium</keyword>
<evidence type="ECO:0000256" key="7">
    <source>
        <dbReference type="ARBA" id="ARBA00022777"/>
    </source>
</evidence>
<dbReference type="GO" id="GO:0004417">
    <property type="term" value="F:hydroxyethylthiazole kinase activity"/>
    <property type="evidence" value="ECO:0007669"/>
    <property type="project" value="UniProtKB-UniRule"/>
</dbReference>
<sequence length="273" mass="28247">MIQRVAGDLQAIRDKKPLIHHITNFVVMNETANATLCIGALPVMAHAKEEVEEMVGFAGALVLNIGTLTPELIDSMIIAGKKANELGVPIVFDPVGAGATKLRTEASNRIMGELEIAIIRGNSAEIGILAGAGGEIKGVEAVGKNEQMAEVAREFAARQNAVISVTGAQDIITDGERIALVANGDPMMATVTGTGCISTTITAAFAAVQADRFVAATGALVAYGIAGEKAALISGPRPGTFHASLYDTIYALTPDDVVRGAKVELVQTIGAEK</sequence>
<dbReference type="SUPFAM" id="SSF53613">
    <property type="entry name" value="Ribokinase-like"/>
    <property type="match status" value="1"/>
</dbReference>
<dbReference type="PRINTS" id="PR01099">
    <property type="entry name" value="HYETHTZKNASE"/>
</dbReference>
<name>A0A2M7T4S1_9ACTN</name>
<dbReference type="EMBL" id="PFNG01000271">
    <property type="protein sequence ID" value="PIZ34670.1"/>
    <property type="molecule type" value="Genomic_DNA"/>
</dbReference>
<dbReference type="InterPro" id="IPR029056">
    <property type="entry name" value="Ribokinase-like"/>
</dbReference>
<dbReference type="GO" id="GO:0009228">
    <property type="term" value="P:thiamine biosynthetic process"/>
    <property type="evidence" value="ECO:0007669"/>
    <property type="project" value="UniProtKB-KW"/>
</dbReference>
<keyword evidence="6 11" id="KW-0547">Nucleotide-binding</keyword>
<keyword evidence="7 11" id="KW-0418">Kinase</keyword>
<evidence type="ECO:0000256" key="1">
    <source>
        <dbReference type="ARBA" id="ARBA00001771"/>
    </source>
</evidence>
<feature type="binding site" evidence="11">
    <location>
        <position position="166"/>
    </location>
    <ligand>
        <name>ATP</name>
        <dbReference type="ChEBI" id="CHEBI:30616"/>
    </ligand>
</feature>
<evidence type="ECO:0000256" key="10">
    <source>
        <dbReference type="ARBA" id="ARBA00022977"/>
    </source>
</evidence>
<proteinExistence type="inferred from homology"/>
<evidence type="ECO:0000256" key="5">
    <source>
        <dbReference type="ARBA" id="ARBA00022723"/>
    </source>
</evidence>
<gene>
    <name evidence="11" type="primary">thiM</name>
    <name evidence="12" type="ORF">COY37_11565</name>
</gene>
<dbReference type="CDD" id="cd01170">
    <property type="entry name" value="THZ_kinase"/>
    <property type="match status" value="1"/>
</dbReference>
<dbReference type="NCBIfam" id="NF006830">
    <property type="entry name" value="PRK09355.1"/>
    <property type="match status" value="1"/>
</dbReference>
<dbReference type="HAMAP" id="MF_00228">
    <property type="entry name" value="Thz_kinase"/>
    <property type="match status" value="1"/>
</dbReference>
<feature type="binding site" evidence="11">
    <location>
        <position position="193"/>
    </location>
    <ligand>
        <name>substrate</name>
    </ligand>
</feature>
<dbReference type="UniPathway" id="UPA00060">
    <property type="reaction ID" value="UER00139"/>
</dbReference>
<evidence type="ECO:0000313" key="12">
    <source>
        <dbReference type="EMBL" id="PIZ34670.1"/>
    </source>
</evidence>
<comment type="catalytic activity">
    <reaction evidence="1 11">
        <text>5-(2-hydroxyethyl)-4-methylthiazole + ATP = 4-methyl-5-(2-phosphooxyethyl)-thiazole + ADP + H(+)</text>
        <dbReference type="Rhea" id="RHEA:24212"/>
        <dbReference type="ChEBI" id="CHEBI:15378"/>
        <dbReference type="ChEBI" id="CHEBI:17957"/>
        <dbReference type="ChEBI" id="CHEBI:30616"/>
        <dbReference type="ChEBI" id="CHEBI:58296"/>
        <dbReference type="ChEBI" id="CHEBI:456216"/>
        <dbReference type="EC" id="2.7.1.50"/>
    </reaction>
</comment>
<organism evidence="12 13">
    <name type="scientific">Candidatus Aquicultor secundus</name>
    <dbReference type="NCBI Taxonomy" id="1973895"/>
    <lineage>
        <taxon>Bacteria</taxon>
        <taxon>Bacillati</taxon>
        <taxon>Actinomycetota</taxon>
        <taxon>Candidatus Aquicultoria</taxon>
        <taxon>Candidatus Aquicultorales</taxon>
        <taxon>Candidatus Aquicultoraceae</taxon>
        <taxon>Candidatus Aquicultor</taxon>
    </lineage>
</organism>
<evidence type="ECO:0000256" key="6">
    <source>
        <dbReference type="ARBA" id="ARBA00022741"/>
    </source>
</evidence>
<keyword evidence="10 11" id="KW-0784">Thiamine biosynthesis</keyword>